<reference evidence="1 2" key="1">
    <citation type="submission" date="2008-04" db="EMBL/GenBank/DDBJ databases">
        <title>Draft genome sequence of Bacteroides coprocola (DSM 17136).</title>
        <authorList>
            <person name="Sudarsanam P."/>
            <person name="Ley R."/>
            <person name="Guruge J."/>
            <person name="Turnbaugh P.J."/>
            <person name="Mahowald M."/>
            <person name="Liep D."/>
            <person name="Gordon J."/>
        </authorList>
    </citation>
    <scope>NUCLEOTIDE SEQUENCE [LARGE SCALE GENOMIC DNA]</scope>
    <source>
        <strain evidence="1 2">DSM 17136</strain>
    </source>
</reference>
<name>B3JLI5_9BACT</name>
<evidence type="ECO:0008006" key="3">
    <source>
        <dbReference type="Google" id="ProtNLM"/>
    </source>
</evidence>
<evidence type="ECO:0000313" key="1">
    <source>
        <dbReference type="EMBL" id="EDV00166.1"/>
    </source>
</evidence>
<dbReference type="RefSeq" id="WP_007570451.1">
    <property type="nucleotide sequence ID" value="NZ_DS981497.1"/>
</dbReference>
<accession>B3JLI5</accession>
<evidence type="ECO:0000313" key="2">
    <source>
        <dbReference type="Proteomes" id="UP000003146"/>
    </source>
</evidence>
<dbReference type="eggNOG" id="ENOG50315GU">
    <property type="taxonomic scope" value="Bacteria"/>
</dbReference>
<organism evidence="1 2">
    <name type="scientific">Phocaeicola coprocola DSM 17136</name>
    <dbReference type="NCBI Taxonomy" id="470145"/>
    <lineage>
        <taxon>Bacteria</taxon>
        <taxon>Pseudomonadati</taxon>
        <taxon>Bacteroidota</taxon>
        <taxon>Bacteroidia</taxon>
        <taxon>Bacteroidales</taxon>
        <taxon>Bacteroidaceae</taxon>
        <taxon>Phocaeicola</taxon>
    </lineage>
</organism>
<dbReference type="HOGENOM" id="CLU_1393873_0_0_10"/>
<reference evidence="1 2" key="2">
    <citation type="submission" date="2008-04" db="EMBL/GenBank/DDBJ databases">
        <authorList>
            <person name="Fulton L."/>
            <person name="Clifton S."/>
            <person name="Fulton B."/>
            <person name="Xu J."/>
            <person name="Minx P."/>
            <person name="Pepin K.H."/>
            <person name="Johnson M."/>
            <person name="Thiruvilangam P."/>
            <person name="Bhonagiri V."/>
            <person name="Nash W.E."/>
            <person name="Mardis E.R."/>
            <person name="Wilson R.K."/>
        </authorList>
    </citation>
    <scope>NUCLEOTIDE SEQUENCE [LARGE SCALE GENOMIC DNA]</scope>
    <source>
        <strain evidence="1 2">DSM 17136</strain>
    </source>
</reference>
<dbReference type="PROSITE" id="PS51257">
    <property type="entry name" value="PROKAR_LIPOPROTEIN"/>
    <property type="match status" value="1"/>
</dbReference>
<comment type="caution">
    <text evidence="1">The sequence shown here is derived from an EMBL/GenBank/DDBJ whole genome shotgun (WGS) entry which is preliminary data.</text>
</comment>
<dbReference type="Proteomes" id="UP000003146">
    <property type="component" value="Unassembled WGS sequence"/>
</dbReference>
<sequence length="195" mass="22960">MMKTTYMKYIGYAITAVVLLLYGCVSERDTVSVRQVVSERPIILRIKKDKTTVFSLSYPVTFMFKKNDRKDICYAENSYSFRNKELSSGTAACYLVPNDEDNYLTSSYRAFDGSILYIIDKNDIIQKCLSGYYNRMVSEKKDTMHVSLKYFNNNFRNIIDNFFEGDSMCLHFRKSKEWHDIPLKVYFRQKLLSTE</sequence>
<gene>
    <name evidence="1" type="ORF">BACCOP_02780</name>
</gene>
<dbReference type="STRING" id="470145.BACCOP_02780"/>
<protein>
    <recommendedName>
        <fullName evidence="3">Lipoprotein</fullName>
    </recommendedName>
</protein>
<proteinExistence type="predicted"/>
<dbReference type="AlphaFoldDB" id="B3JLI5"/>
<dbReference type="EMBL" id="ABIY02000099">
    <property type="protein sequence ID" value="EDV00166.1"/>
    <property type="molecule type" value="Genomic_DNA"/>
</dbReference>